<keyword evidence="1" id="KW-0808">Transferase</keyword>
<protein>
    <recommendedName>
        <fullName evidence="2">Malonyl-CoA:ACP transacylase (MAT) domain-containing protein</fullName>
    </recommendedName>
</protein>
<feature type="domain" description="Malonyl-CoA:ACP transacylase (MAT)" evidence="2">
    <location>
        <begin position="1"/>
        <end position="74"/>
    </location>
</feature>
<dbReference type="PANTHER" id="PTHR45681:SF6">
    <property type="entry name" value="POLYKETIDE SYNTHASE 37"/>
    <property type="match status" value="1"/>
</dbReference>
<dbReference type="InterPro" id="IPR001227">
    <property type="entry name" value="Ac_transferase_dom_sf"/>
</dbReference>
<gene>
    <name evidence="3" type="ORF">VM95_38365</name>
</gene>
<sequence>SLEDAARVVVLRSRALRKVSGGGMLSVGVGAERAAELVEADGRLSLAAVNGPSSVVLSGDTEALAAVVERCERE</sequence>
<comment type="caution">
    <text evidence="3">The sequence shown here is derived from an EMBL/GenBank/DDBJ whole genome shotgun (WGS) entry which is preliminary data.</text>
</comment>
<reference evidence="3 4" key="1">
    <citation type="submission" date="2015-02" db="EMBL/GenBank/DDBJ databases">
        <authorList>
            <person name="Ju K.-S."/>
            <person name="Doroghazi J.R."/>
            <person name="Metcalf W."/>
        </authorList>
    </citation>
    <scope>NUCLEOTIDE SEQUENCE [LARGE SCALE GENOMIC DNA]</scope>
    <source>
        <strain evidence="3 4">ATCC 31215</strain>
    </source>
</reference>
<dbReference type="InterPro" id="IPR016036">
    <property type="entry name" value="Malonyl_transacylase_ACP-bd"/>
</dbReference>
<dbReference type="SUPFAM" id="SSF55048">
    <property type="entry name" value="Probable ACP-binding domain of malonyl-CoA ACP transacylase"/>
    <property type="match status" value="1"/>
</dbReference>
<dbReference type="PATRIC" id="fig|359131.3.peg.4972"/>
<dbReference type="GO" id="GO:0016740">
    <property type="term" value="F:transferase activity"/>
    <property type="evidence" value="ECO:0007669"/>
    <property type="project" value="UniProtKB-KW"/>
</dbReference>
<dbReference type="Proteomes" id="UP000033699">
    <property type="component" value="Unassembled WGS sequence"/>
</dbReference>
<evidence type="ECO:0000313" key="4">
    <source>
        <dbReference type="Proteomes" id="UP000033699"/>
    </source>
</evidence>
<evidence type="ECO:0000313" key="3">
    <source>
        <dbReference type="EMBL" id="KJS57643.1"/>
    </source>
</evidence>
<dbReference type="InterPro" id="IPR050444">
    <property type="entry name" value="Polyketide_Synthase"/>
</dbReference>
<accession>A0A0F2T368</accession>
<organism evidence="3 4">
    <name type="scientific">Streptomyces rubellomurinus (strain ATCC 31215)</name>
    <dbReference type="NCBI Taxonomy" id="359131"/>
    <lineage>
        <taxon>Bacteria</taxon>
        <taxon>Bacillati</taxon>
        <taxon>Actinomycetota</taxon>
        <taxon>Actinomycetes</taxon>
        <taxon>Kitasatosporales</taxon>
        <taxon>Streptomycetaceae</taxon>
        <taxon>Streptomyces</taxon>
    </lineage>
</organism>
<evidence type="ECO:0000259" key="2">
    <source>
        <dbReference type="Pfam" id="PF00698"/>
    </source>
</evidence>
<proteinExistence type="predicted"/>
<dbReference type="Pfam" id="PF00698">
    <property type="entry name" value="Acyl_transf_1"/>
    <property type="match status" value="1"/>
</dbReference>
<dbReference type="RefSeq" id="WP_045706466.1">
    <property type="nucleotide sequence ID" value="NZ_JZKH01000401.1"/>
</dbReference>
<dbReference type="EMBL" id="JZKH01000401">
    <property type="protein sequence ID" value="KJS57643.1"/>
    <property type="molecule type" value="Genomic_DNA"/>
</dbReference>
<dbReference type="PANTHER" id="PTHR45681">
    <property type="entry name" value="POLYKETIDE SYNTHASE 44-RELATED"/>
    <property type="match status" value="1"/>
</dbReference>
<name>A0A0F2T368_STRR3</name>
<feature type="non-terminal residue" evidence="3">
    <location>
        <position position="1"/>
    </location>
</feature>
<dbReference type="OrthoDB" id="9778690at2"/>
<keyword evidence="4" id="KW-1185">Reference proteome</keyword>
<evidence type="ECO:0000256" key="1">
    <source>
        <dbReference type="ARBA" id="ARBA00022679"/>
    </source>
</evidence>
<dbReference type="AlphaFoldDB" id="A0A0F2T368"/>
<feature type="non-terminal residue" evidence="3">
    <location>
        <position position="74"/>
    </location>
</feature>
<dbReference type="Gene3D" id="3.40.366.10">
    <property type="entry name" value="Malonyl-Coenzyme A Acyl Carrier Protein, domain 2"/>
    <property type="match status" value="1"/>
</dbReference>
<dbReference type="InterPro" id="IPR014043">
    <property type="entry name" value="Acyl_transferase_dom"/>
</dbReference>